<proteinExistence type="predicted"/>
<gene>
    <name evidence="1" type="ORF">PBLR_14626</name>
</gene>
<protein>
    <submittedName>
        <fullName evidence="1">Uncharacterized protein</fullName>
    </submittedName>
</protein>
<sequence>MVDKKQYQELANAGLLQNLEQTMADKEWELRALFPVVPELLKDNQDGLLYGVTLQSTDNWD</sequence>
<dbReference type="RefSeq" id="WP_138188238.1">
    <property type="nucleotide sequence ID" value="NZ_LS992241.1"/>
</dbReference>
<name>A0A383RI77_PAEAL</name>
<evidence type="ECO:0000313" key="1">
    <source>
        <dbReference type="EMBL" id="SYX86204.1"/>
    </source>
</evidence>
<dbReference type="EMBL" id="LS992241">
    <property type="protein sequence ID" value="SYX86204.1"/>
    <property type="molecule type" value="Genomic_DNA"/>
</dbReference>
<dbReference type="Proteomes" id="UP000304148">
    <property type="component" value="Chromosome"/>
</dbReference>
<dbReference type="AlphaFoldDB" id="A0A383RI77"/>
<dbReference type="Gene3D" id="3.40.190.10">
    <property type="entry name" value="Periplasmic binding protein-like II"/>
    <property type="match status" value="1"/>
</dbReference>
<evidence type="ECO:0000313" key="2">
    <source>
        <dbReference type="Proteomes" id="UP000304148"/>
    </source>
</evidence>
<organism evidence="1 2">
    <name type="scientific">Paenibacillus alvei</name>
    <name type="common">Bacillus alvei</name>
    <dbReference type="NCBI Taxonomy" id="44250"/>
    <lineage>
        <taxon>Bacteria</taxon>
        <taxon>Bacillati</taxon>
        <taxon>Bacillota</taxon>
        <taxon>Bacilli</taxon>
        <taxon>Bacillales</taxon>
        <taxon>Paenibacillaceae</taxon>
        <taxon>Paenibacillus</taxon>
    </lineage>
</organism>
<reference evidence="2" key="1">
    <citation type="submission" date="2018-08" db="EMBL/GenBank/DDBJ databases">
        <authorList>
            <person name="Chevrot R."/>
        </authorList>
    </citation>
    <scope>NUCLEOTIDE SEQUENCE [LARGE SCALE GENOMIC DNA]</scope>
</reference>
<accession>A0A383RI77</accession>